<organism evidence="1 2">
    <name type="scientific">Mycena pura</name>
    <dbReference type="NCBI Taxonomy" id="153505"/>
    <lineage>
        <taxon>Eukaryota</taxon>
        <taxon>Fungi</taxon>
        <taxon>Dikarya</taxon>
        <taxon>Basidiomycota</taxon>
        <taxon>Agaricomycotina</taxon>
        <taxon>Agaricomycetes</taxon>
        <taxon>Agaricomycetidae</taxon>
        <taxon>Agaricales</taxon>
        <taxon>Marasmiineae</taxon>
        <taxon>Mycenaceae</taxon>
        <taxon>Mycena</taxon>
    </lineage>
</organism>
<evidence type="ECO:0000313" key="1">
    <source>
        <dbReference type="EMBL" id="KAJ7187526.1"/>
    </source>
</evidence>
<sequence>VSEPIATLVRSEDKLFVAIGEIVDLRLDSELFEQLSVDVLRERKVTVNFQILTLVPATTEDDPDLKHDWRSGALLRDVLVTSGRLVTPVDPALSTRIPGKPYFLFESQVLRSFGAQLLDDVTLQLNKQIPKCDPNPKFPYREAAGHACFICEGDGEVQSLDDTDAHTCSHCPSHVTLDVAHLQSVLVHVGSHPPARFKGRRCLPALWTLRRRCSFLAHLCRFFLKKSHSAGGGLTVNMALSKCPNLVKKFNYSTAERSTSQNSPCSNVPLRCLECDSNEPAVWRYNLKSHLQCDH</sequence>
<keyword evidence="2" id="KW-1185">Reference proteome</keyword>
<feature type="non-terminal residue" evidence="1">
    <location>
        <position position="295"/>
    </location>
</feature>
<reference evidence="1" key="1">
    <citation type="submission" date="2023-03" db="EMBL/GenBank/DDBJ databases">
        <title>Massive genome expansion in bonnet fungi (Mycena s.s.) driven by repeated elements and novel gene families across ecological guilds.</title>
        <authorList>
            <consortium name="Lawrence Berkeley National Laboratory"/>
            <person name="Harder C.B."/>
            <person name="Miyauchi S."/>
            <person name="Viragh M."/>
            <person name="Kuo A."/>
            <person name="Thoen E."/>
            <person name="Andreopoulos B."/>
            <person name="Lu D."/>
            <person name="Skrede I."/>
            <person name="Drula E."/>
            <person name="Henrissat B."/>
            <person name="Morin E."/>
            <person name="Kohler A."/>
            <person name="Barry K."/>
            <person name="LaButti K."/>
            <person name="Morin E."/>
            <person name="Salamov A."/>
            <person name="Lipzen A."/>
            <person name="Mereny Z."/>
            <person name="Hegedus B."/>
            <person name="Baldrian P."/>
            <person name="Stursova M."/>
            <person name="Weitz H."/>
            <person name="Taylor A."/>
            <person name="Grigoriev I.V."/>
            <person name="Nagy L.G."/>
            <person name="Martin F."/>
            <person name="Kauserud H."/>
        </authorList>
    </citation>
    <scope>NUCLEOTIDE SEQUENCE</scope>
    <source>
        <strain evidence="1">9144</strain>
    </source>
</reference>
<gene>
    <name evidence="1" type="ORF">GGX14DRAFT_342959</name>
</gene>
<protein>
    <submittedName>
        <fullName evidence="1">Uncharacterized protein</fullName>
    </submittedName>
</protein>
<feature type="non-terminal residue" evidence="1">
    <location>
        <position position="1"/>
    </location>
</feature>
<name>A0AAD6UJT9_9AGAR</name>
<evidence type="ECO:0000313" key="2">
    <source>
        <dbReference type="Proteomes" id="UP001219525"/>
    </source>
</evidence>
<proteinExistence type="predicted"/>
<dbReference type="AlphaFoldDB" id="A0AAD6UJT9"/>
<dbReference type="Proteomes" id="UP001219525">
    <property type="component" value="Unassembled WGS sequence"/>
</dbReference>
<dbReference type="EMBL" id="JARJCW010000195">
    <property type="protein sequence ID" value="KAJ7187526.1"/>
    <property type="molecule type" value="Genomic_DNA"/>
</dbReference>
<accession>A0AAD6UJT9</accession>
<comment type="caution">
    <text evidence="1">The sequence shown here is derived from an EMBL/GenBank/DDBJ whole genome shotgun (WGS) entry which is preliminary data.</text>
</comment>